<evidence type="ECO:0000313" key="2">
    <source>
        <dbReference type="Proteomes" id="UP000568380"/>
    </source>
</evidence>
<evidence type="ECO:0000313" key="1">
    <source>
        <dbReference type="EMBL" id="MBB5076335.1"/>
    </source>
</evidence>
<dbReference type="Proteomes" id="UP000568380">
    <property type="component" value="Unassembled WGS sequence"/>
</dbReference>
<sequence>MTNQLRSRVCAHFKEISRDWHEWFLSTGRFPTAGQRQRVRAADYPRLGAAAWPACDRRRLWDITTIAAINIEADDDLDANRPGYGDADQRRVLLAGMFADCDTGFGERVEQAEPRWGPLFGQVLVVRR</sequence>
<dbReference type="SUPFAM" id="SSF48576">
    <property type="entry name" value="Terpenoid synthases"/>
    <property type="match status" value="1"/>
</dbReference>
<dbReference type="InterPro" id="IPR008949">
    <property type="entry name" value="Isoprenoid_synthase_dom_sf"/>
</dbReference>
<dbReference type="Gene3D" id="1.10.600.10">
    <property type="entry name" value="Farnesyl Diphosphate Synthase"/>
    <property type="match status" value="1"/>
</dbReference>
<keyword evidence="2" id="KW-1185">Reference proteome</keyword>
<dbReference type="AlphaFoldDB" id="A0A7W7ZYS9"/>
<accession>A0A7W7ZYS9</accession>
<protein>
    <submittedName>
        <fullName evidence="1">Uncharacterized protein</fullName>
    </submittedName>
</protein>
<reference evidence="1 2" key="1">
    <citation type="submission" date="2020-08" db="EMBL/GenBank/DDBJ databases">
        <title>Genomic Encyclopedia of Type Strains, Phase IV (KMG-IV): sequencing the most valuable type-strain genomes for metagenomic binning, comparative biology and taxonomic classification.</title>
        <authorList>
            <person name="Goeker M."/>
        </authorList>
    </citation>
    <scope>NUCLEOTIDE SEQUENCE [LARGE SCALE GENOMIC DNA]</scope>
    <source>
        <strain evidence="1 2">DSM 45385</strain>
    </source>
</reference>
<comment type="caution">
    <text evidence="1">The sequence shown here is derived from an EMBL/GenBank/DDBJ whole genome shotgun (WGS) entry which is preliminary data.</text>
</comment>
<gene>
    <name evidence="1" type="ORF">HNR40_001799</name>
</gene>
<name>A0A7W7ZYS9_9ACTN</name>
<proteinExistence type="predicted"/>
<dbReference type="RefSeq" id="WP_184959779.1">
    <property type="nucleotide sequence ID" value="NZ_JACHIN010000002.1"/>
</dbReference>
<organism evidence="1 2">
    <name type="scientific">Nonomuraea endophytica</name>
    <dbReference type="NCBI Taxonomy" id="714136"/>
    <lineage>
        <taxon>Bacteria</taxon>
        <taxon>Bacillati</taxon>
        <taxon>Actinomycetota</taxon>
        <taxon>Actinomycetes</taxon>
        <taxon>Streptosporangiales</taxon>
        <taxon>Streptosporangiaceae</taxon>
        <taxon>Nonomuraea</taxon>
    </lineage>
</organism>
<dbReference type="EMBL" id="JACHIN010000002">
    <property type="protein sequence ID" value="MBB5076335.1"/>
    <property type="molecule type" value="Genomic_DNA"/>
</dbReference>